<gene>
    <name evidence="1" type="ORF">FOVG_03011</name>
</gene>
<evidence type="ECO:0000313" key="1">
    <source>
        <dbReference type="EMBL" id="EXA50201.1"/>
    </source>
</evidence>
<name>W9Q4M4_FUSOX</name>
<dbReference type="HOGENOM" id="CLU_3242174_0_0_1"/>
<organism evidence="1">
    <name type="scientific">Fusarium oxysporum f. sp. pisi HDV247</name>
    <dbReference type="NCBI Taxonomy" id="1080344"/>
    <lineage>
        <taxon>Eukaryota</taxon>
        <taxon>Fungi</taxon>
        <taxon>Dikarya</taxon>
        <taxon>Ascomycota</taxon>
        <taxon>Pezizomycotina</taxon>
        <taxon>Sordariomycetes</taxon>
        <taxon>Hypocreomycetidae</taxon>
        <taxon>Hypocreales</taxon>
        <taxon>Nectriaceae</taxon>
        <taxon>Fusarium</taxon>
        <taxon>Fusarium oxysporum species complex</taxon>
    </lineage>
</organism>
<dbReference type="Proteomes" id="UP000030751">
    <property type="component" value="Unassembled WGS sequence"/>
</dbReference>
<accession>W9Q4M4</accession>
<dbReference type="EMBL" id="JH650969">
    <property type="protein sequence ID" value="EXA50201.1"/>
    <property type="molecule type" value="Genomic_DNA"/>
</dbReference>
<dbReference type="AlphaFoldDB" id="W9Q4M4"/>
<sequence>MSGSTFTNGSLIHYDDEGGTQYYRTYQKLEKRPTVTSMEPRLS</sequence>
<reference evidence="1" key="2">
    <citation type="submission" date="2012-05" db="EMBL/GenBank/DDBJ databases">
        <title>Annotation of the Genome Sequence of Fusarium oxysporum HDV247.</title>
        <authorList>
            <consortium name="The Broad Institute Genomics Platform"/>
            <person name="Ma L.-J."/>
            <person name="Corby-Kistler H."/>
            <person name="Broz K."/>
            <person name="Gale L.R."/>
            <person name="Jonkers W."/>
            <person name="O'Donnell K."/>
            <person name="Ploetz R."/>
            <person name="Steinberg C."/>
            <person name="Schwartz D.C."/>
            <person name="VanEtten H."/>
            <person name="Zhou S."/>
            <person name="Young S.K."/>
            <person name="Zeng Q."/>
            <person name="Gargeya S."/>
            <person name="Fitzgerald M."/>
            <person name="Abouelleil A."/>
            <person name="Alvarado L."/>
            <person name="Chapman S.B."/>
            <person name="Gainer-Dewar J."/>
            <person name="Goldberg J."/>
            <person name="Griggs A."/>
            <person name="Gujja S."/>
            <person name="Hansen M."/>
            <person name="Howarth C."/>
            <person name="Imamovic A."/>
            <person name="Ireland A."/>
            <person name="Larimer J."/>
            <person name="McCowan C."/>
            <person name="Murphy C."/>
            <person name="Pearson M."/>
            <person name="Poon T.W."/>
            <person name="Priest M."/>
            <person name="Roberts A."/>
            <person name="Saif S."/>
            <person name="Shea T."/>
            <person name="Sykes S."/>
            <person name="Wortman J."/>
            <person name="Nusbaum C."/>
            <person name="Birren B."/>
        </authorList>
    </citation>
    <scope>NUCLEOTIDE SEQUENCE</scope>
    <source>
        <strain evidence="1">HDV247</strain>
    </source>
</reference>
<reference evidence="1" key="1">
    <citation type="submission" date="2011-10" db="EMBL/GenBank/DDBJ databases">
        <title>The Genome Sequence of Fusarium oxysporum HDV247.</title>
        <authorList>
            <consortium name="The Broad Institute Genome Sequencing Platform"/>
            <person name="Ma L.-J."/>
            <person name="Gale L.R."/>
            <person name="Schwartz D.C."/>
            <person name="Zhou S."/>
            <person name="Corby-Kistler H."/>
            <person name="Young S.K."/>
            <person name="Zeng Q."/>
            <person name="Gargeya S."/>
            <person name="Fitzgerald M."/>
            <person name="Haas B."/>
            <person name="Abouelleil A."/>
            <person name="Alvarado L."/>
            <person name="Arachchi H.M."/>
            <person name="Berlin A."/>
            <person name="Brown A."/>
            <person name="Chapman S.B."/>
            <person name="Chen Z."/>
            <person name="Dunbar C."/>
            <person name="Freedman E."/>
            <person name="Gearin G."/>
            <person name="Goldberg J."/>
            <person name="Griggs A."/>
            <person name="Gujja S."/>
            <person name="Heiman D."/>
            <person name="Howarth C."/>
            <person name="Larson L."/>
            <person name="Lui A."/>
            <person name="MacDonald P.J.P."/>
            <person name="Montmayeur A."/>
            <person name="Murphy C."/>
            <person name="Neiman D."/>
            <person name="Pearson M."/>
            <person name="Priest M."/>
            <person name="Roberts A."/>
            <person name="Saif S."/>
            <person name="Shea T."/>
            <person name="Shenoy N."/>
            <person name="Sisk P."/>
            <person name="Stolte C."/>
            <person name="Sykes S."/>
            <person name="Wortman J."/>
            <person name="Nusbaum C."/>
            <person name="Birren B."/>
        </authorList>
    </citation>
    <scope>NUCLEOTIDE SEQUENCE [LARGE SCALE GENOMIC DNA]</scope>
    <source>
        <strain evidence="1">HDV247</strain>
    </source>
</reference>
<proteinExistence type="predicted"/>
<protein>
    <submittedName>
        <fullName evidence="1">Uncharacterized protein</fullName>
    </submittedName>
</protein>